<organism evidence="1 2">
    <name type="scientific">Stylosanthes scabra</name>
    <dbReference type="NCBI Taxonomy" id="79078"/>
    <lineage>
        <taxon>Eukaryota</taxon>
        <taxon>Viridiplantae</taxon>
        <taxon>Streptophyta</taxon>
        <taxon>Embryophyta</taxon>
        <taxon>Tracheophyta</taxon>
        <taxon>Spermatophyta</taxon>
        <taxon>Magnoliopsida</taxon>
        <taxon>eudicotyledons</taxon>
        <taxon>Gunneridae</taxon>
        <taxon>Pentapetalae</taxon>
        <taxon>rosids</taxon>
        <taxon>fabids</taxon>
        <taxon>Fabales</taxon>
        <taxon>Fabaceae</taxon>
        <taxon>Papilionoideae</taxon>
        <taxon>50 kb inversion clade</taxon>
        <taxon>dalbergioids sensu lato</taxon>
        <taxon>Dalbergieae</taxon>
        <taxon>Pterocarpus clade</taxon>
        <taxon>Stylosanthes</taxon>
    </lineage>
</organism>
<keyword evidence="1" id="KW-0413">Isomerase</keyword>
<keyword evidence="2" id="KW-1185">Reference proteome</keyword>
<dbReference type="PANTHER" id="PTHR11764">
    <property type="entry name" value="TERPENE CYCLASE/MUTASE FAMILY MEMBER"/>
    <property type="match status" value="1"/>
</dbReference>
<feature type="non-terminal residue" evidence="1">
    <location>
        <position position="62"/>
    </location>
</feature>
<dbReference type="EC" id="5.4.99.41" evidence="1"/>
<evidence type="ECO:0000313" key="1">
    <source>
        <dbReference type="EMBL" id="MED6153626.1"/>
    </source>
</evidence>
<name>A0ABU6U0A3_9FABA</name>
<dbReference type="SUPFAM" id="SSF81853">
    <property type="entry name" value="Family 10 polysaccharide lyase"/>
    <property type="match status" value="1"/>
</dbReference>
<accession>A0ABU6U0A3</accession>
<protein>
    <submittedName>
        <fullName evidence="1">Lupeol synthase</fullName>
        <ecNumber evidence="1">5.4.99.41</ecNumber>
    </submittedName>
</protein>
<dbReference type="PANTHER" id="PTHR11764:SF19">
    <property type="entry name" value="TERPENE CYCLASE_MUTASE FAMILY MEMBER"/>
    <property type="match status" value="1"/>
</dbReference>
<sequence length="62" mass="7202">MRRALTFYSSIQAHDGHWPADFAGPLFFIQPLVIELYITGSLDVILGAEHKKEIIRYLYNHQ</sequence>
<dbReference type="GO" id="GO:0042299">
    <property type="term" value="F:lupeol synthase activity"/>
    <property type="evidence" value="ECO:0007669"/>
    <property type="project" value="UniProtKB-EC"/>
</dbReference>
<evidence type="ECO:0000313" key="2">
    <source>
        <dbReference type="Proteomes" id="UP001341840"/>
    </source>
</evidence>
<gene>
    <name evidence="1" type="primary">LUS1_22</name>
    <name evidence="1" type="ORF">PIB30_103967</name>
</gene>
<dbReference type="EMBL" id="JASCZI010094108">
    <property type="protein sequence ID" value="MED6153626.1"/>
    <property type="molecule type" value="Genomic_DNA"/>
</dbReference>
<dbReference type="InterPro" id="IPR018333">
    <property type="entry name" value="Squalene_cyclase"/>
</dbReference>
<reference evidence="1 2" key="1">
    <citation type="journal article" date="2023" name="Plants (Basel)">
        <title>Bridging the Gap: Combining Genomics and Transcriptomics Approaches to Understand Stylosanthes scabra, an Orphan Legume from the Brazilian Caatinga.</title>
        <authorList>
            <person name="Ferreira-Neto J.R.C."/>
            <person name="da Silva M.D."/>
            <person name="Binneck E."/>
            <person name="de Melo N.F."/>
            <person name="da Silva R.H."/>
            <person name="de Melo A.L.T.M."/>
            <person name="Pandolfi V."/>
            <person name="Bustamante F.O."/>
            <person name="Brasileiro-Vidal A.C."/>
            <person name="Benko-Iseppon A.M."/>
        </authorList>
    </citation>
    <scope>NUCLEOTIDE SEQUENCE [LARGE SCALE GENOMIC DNA]</scope>
    <source>
        <tissue evidence="1">Leaves</tissue>
    </source>
</reference>
<proteinExistence type="predicted"/>
<dbReference type="Proteomes" id="UP001341840">
    <property type="component" value="Unassembled WGS sequence"/>
</dbReference>
<comment type="caution">
    <text evidence="1">The sequence shown here is derived from an EMBL/GenBank/DDBJ whole genome shotgun (WGS) entry which is preliminary data.</text>
</comment>
<dbReference type="Gene3D" id="1.50.10.20">
    <property type="match status" value="1"/>
</dbReference>